<dbReference type="SMART" id="SM00850">
    <property type="entry name" value="LytTR"/>
    <property type="match status" value="1"/>
</dbReference>
<dbReference type="Proteomes" id="UP000293162">
    <property type="component" value="Unassembled WGS sequence"/>
</dbReference>
<dbReference type="InterPro" id="IPR046947">
    <property type="entry name" value="LytR-like"/>
</dbReference>
<dbReference type="RefSeq" id="WP_130019504.1">
    <property type="nucleotide sequence ID" value="NZ_SEWF01000003.1"/>
</dbReference>
<dbReference type="PANTHER" id="PTHR37299:SF1">
    <property type="entry name" value="STAGE 0 SPORULATION PROTEIN A HOMOLOG"/>
    <property type="match status" value="1"/>
</dbReference>
<dbReference type="AlphaFoldDB" id="A0A4Q5M4K5"/>
<proteinExistence type="predicted"/>
<protein>
    <submittedName>
        <fullName evidence="2">LytTR family transcriptional regulator</fullName>
    </submittedName>
</protein>
<reference evidence="2 3" key="1">
    <citation type="submission" date="2019-02" db="EMBL/GenBank/DDBJ databases">
        <title>Bacterial novel species Emticicia sp. 17J42-9 isolated from soil.</title>
        <authorList>
            <person name="Jung H.-Y."/>
        </authorList>
    </citation>
    <scope>NUCLEOTIDE SEQUENCE [LARGE SCALE GENOMIC DNA]</scope>
    <source>
        <strain evidence="2 3">17J42-9</strain>
    </source>
</reference>
<dbReference type="EMBL" id="SEWF01000003">
    <property type="protein sequence ID" value="RYU97308.1"/>
    <property type="molecule type" value="Genomic_DNA"/>
</dbReference>
<comment type="caution">
    <text evidence="2">The sequence shown here is derived from an EMBL/GenBank/DDBJ whole genome shotgun (WGS) entry which is preliminary data.</text>
</comment>
<dbReference type="PANTHER" id="PTHR37299">
    <property type="entry name" value="TRANSCRIPTIONAL REGULATOR-RELATED"/>
    <property type="match status" value="1"/>
</dbReference>
<evidence type="ECO:0000259" key="1">
    <source>
        <dbReference type="PROSITE" id="PS50930"/>
    </source>
</evidence>
<dbReference type="GO" id="GO:0003677">
    <property type="term" value="F:DNA binding"/>
    <property type="evidence" value="ECO:0007669"/>
    <property type="project" value="InterPro"/>
</dbReference>
<dbReference type="Pfam" id="PF04397">
    <property type="entry name" value="LytTR"/>
    <property type="match status" value="1"/>
</dbReference>
<dbReference type="Gene3D" id="2.40.50.1020">
    <property type="entry name" value="LytTr DNA-binding domain"/>
    <property type="match status" value="1"/>
</dbReference>
<evidence type="ECO:0000313" key="3">
    <source>
        <dbReference type="Proteomes" id="UP000293162"/>
    </source>
</evidence>
<dbReference type="PROSITE" id="PS50930">
    <property type="entry name" value="HTH_LYTTR"/>
    <property type="match status" value="1"/>
</dbReference>
<accession>A0A4Q5M4K5</accession>
<keyword evidence="3" id="KW-1185">Reference proteome</keyword>
<dbReference type="InterPro" id="IPR007492">
    <property type="entry name" value="LytTR_DNA-bd_dom"/>
</dbReference>
<name>A0A4Q5M4K5_9BACT</name>
<gene>
    <name evidence="2" type="ORF">EWM59_03215</name>
</gene>
<organism evidence="2 3">
    <name type="scientific">Emticicia agri</name>
    <dbReference type="NCBI Taxonomy" id="2492393"/>
    <lineage>
        <taxon>Bacteria</taxon>
        <taxon>Pseudomonadati</taxon>
        <taxon>Bacteroidota</taxon>
        <taxon>Cytophagia</taxon>
        <taxon>Cytophagales</taxon>
        <taxon>Leadbetterellaceae</taxon>
        <taxon>Emticicia</taxon>
    </lineage>
</organism>
<sequence length="114" mass="13458">MNEEKIAIGARMSVDPENIVLLKANQNYTQLYLDNGRMLIVATTLKVLEQRFLTTNSFYRLDRAHMVNLSYMKNYEVNVGKVIMKNHQEISISRRRRNGFDSFLNEHYNPFNKN</sequence>
<dbReference type="GO" id="GO:0000156">
    <property type="term" value="F:phosphorelay response regulator activity"/>
    <property type="evidence" value="ECO:0007669"/>
    <property type="project" value="InterPro"/>
</dbReference>
<evidence type="ECO:0000313" key="2">
    <source>
        <dbReference type="EMBL" id="RYU97308.1"/>
    </source>
</evidence>
<dbReference type="OrthoDB" id="1116942at2"/>
<feature type="domain" description="HTH LytTR-type" evidence="1">
    <location>
        <begin position="1"/>
        <end position="106"/>
    </location>
</feature>